<accession>A0ABP0X0J5</accession>
<proteinExistence type="predicted"/>
<evidence type="ECO:0000313" key="1">
    <source>
        <dbReference type="EMBL" id="CAK9272633.1"/>
    </source>
</evidence>
<organism evidence="1 2">
    <name type="scientific">Sphagnum jensenii</name>
    <dbReference type="NCBI Taxonomy" id="128206"/>
    <lineage>
        <taxon>Eukaryota</taxon>
        <taxon>Viridiplantae</taxon>
        <taxon>Streptophyta</taxon>
        <taxon>Embryophyta</taxon>
        <taxon>Bryophyta</taxon>
        <taxon>Sphagnophytina</taxon>
        <taxon>Sphagnopsida</taxon>
        <taxon>Sphagnales</taxon>
        <taxon>Sphagnaceae</taxon>
        <taxon>Sphagnum</taxon>
    </lineage>
</organism>
<keyword evidence="2" id="KW-1185">Reference proteome</keyword>
<sequence length="145" mass="16319">MESHDDPRPLLVHDDQYYRLLPCLTTKGNHQLACRRAQLCAHSRSPETGASLLLGLFGLLRRLSGVVGSGDCLNIASWKCWVGIPKNKNLPWYPATEDSQKQKLLVVHSHWVPWEKNPVRLLPVLMSCGHLLMLSADLWSSPFLA</sequence>
<reference evidence="1" key="1">
    <citation type="submission" date="2024-02" db="EMBL/GenBank/DDBJ databases">
        <authorList>
            <consortium name="ELIXIR-Norway"/>
            <consortium name="Elixir Norway"/>
        </authorList>
    </citation>
    <scope>NUCLEOTIDE SEQUENCE</scope>
</reference>
<dbReference type="Proteomes" id="UP001497444">
    <property type="component" value="Chromosome 5"/>
</dbReference>
<protein>
    <submittedName>
        <fullName evidence="1">Uncharacterized protein</fullName>
    </submittedName>
</protein>
<dbReference type="EMBL" id="OZ020100">
    <property type="protein sequence ID" value="CAK9272633.1"/>
    <property type="molecule type" value="Genomic_DNA"/>
</dbReference>
<name>A0ABP0X0J5_9BRYO</name>
<evidence type="ECO:0000313" key="2">
    <source>
        <dbReference type="Proteomes" id="UP001497444"/>
    </source>
</evidence>
<gene>
    <name evidence="1" type="ORF">CSSPJE1EN1_LOCUS18111</name>
</gene>